<keyword evidence="2" id="KW-1185">Reference proteome</keyword>
<evidence type="ECO:0000313" key="2">
    <source>
        <dbReference type="Proteomes" id="UP000019277"/>
    </source>
</evidence>
<proteinExistence type="predicted"/>
<accession>W7J014</accession>
<dbReference type="EMBL" id="AYXG01000082">
    <property type="protein sequence ID" value="EWC62292.1"/>
    <property type="molecule type" value="Genomic_DNA"/>
</dbReference>
<comment type="caution">
    <text evidence="1">The sequence shown here is derived from an EMBL/GenBank/DDBJ whole genome shotgun (WGS) entry which is preliminary data.</text>
</comment>
<dbReference type="Proteomes" id="UP000019277">
    <property type="component" value="Unassembled WGS sequence"/>
</dbReference>
<dbReference type="RefSeq" id="WP_152552064.1">
    <property type="nucleotide sequence ID" value="NZ_AYXG01000082.1"/>
</dbReference>
<protein>
    <submittedName>
        <fullName evidence="1">Uncharacterized protein</fullName>
    </submittedName>
</protein>
<reference evidence="1 2" key="1">
    <citation type="journal article" date="2014" name="Genome Announc.">
        <title>Draft Genome Sequence of the Antitrypanosomally Active Sponge-Associated Bacterium Actinokineospora sp. Strain EG49.</title>
        <authorList>
            <person name="Harjes J."/>
            <person name="Ryu T."/>
            <person name="Abdelmohsen U.R."/>
            <person name="Moitinho-Silva L."/>
            <person name="Horn H."/>
            <person name="Ravasi T."/>
            <person name="Hentschel U."/>
        </authorList>
    </citation>
    <scope>NUCLEOTIDE SEQUENCE [LARGE SCALE GENOMIC DNA]</scope>
    <source>
        <strain evidence="1 2">EG49</strain>
    </source>
</reference>
<organism evidence="1 2">
    <name type="scientific">Actinokineospora spheciospongiae</name>
    <dbReference type="NCBI Taxonomy" id="909613"/>
    <lineage>
        <taxon>Bacteria</taxon>
        <taxon>Bacillati</taxon>
        <taxon>Actinomycetota</taxon>
        <taxon>Actinomycetes</taxon>
        <taxon>Pseudonocardiales</taxon>
        <taxon>Pseudonocardiaceae</taxon>
        <taxon>Actinokineospora</taxon>
    </lineage>
</organism>
<dbReference type="PATRIC" id="fig|909613.9.peg.2416"/>
<dbReference type="eggNOG" id="COG4544">
    <property type="taxonomic scope" value="Bacteria"/>
</dbReference>
<sequence length="234" mass="24206">MSSPEFASRAATRDADRLAAALAASAPTVETLPVRADLAALFPWGGLRRGGTVVVHRSTALLLALLAEATGAGSWGAVVGLPRLGVVAAAELGVRVERLALVPAPGAELGAVVAALLDGFDVVAVAAPRVADAVARRLSARARGRRAVLLSLGAWPGAEVELRSEGDRWWGLGLGHGHLRGRTALVRARGRGAATRPVQRFVTLQGESIPPPLTHSIIEHMFETSTTAEPGGDR</sequence>
<dbReference type="OrthoDB" id="3873597at2"/>
<dbReference type="STRING" id="909613.UO65_2412"/>
<gene>
    <name evidence="1" type="ORF">UO65_2412</name>
</gene>
<evidence type="ECO:0000313" key="1">
    <source>
        <dbReference type="EMBL" id="EWC62292.1"/>
    </source>
</evidence>
<name>W7J014_9PSEU</name>
<dbReference type="AlphaFoldDB" id="W7J014"/>